<name>A0A5C5FMY6_9BASI</name>
<evidence type="ECO:0000313" key="2">
    <source>
        <dbReference type="EMBL" id="TNY17642.1"/>
    </source>
</evidence>
<dbReference type="AlphaFoldDB" id="A0A5C5FMY6"/>
<feature type="region of interest" description="Disordered" evidence="1">
    <location>
        <begin position="1"/>
        <end position="55"/>
    </location>
</feature>
<dbReference type="Proteomes" id="UP000311382">
    <property type="component" value="Unassembled WGS sequence"/>
</dbReference>
<keyword evidence="3" id="KW-1185">Reference proteome</keyword>
<proteinExistence type="predicted"/>
<comment type="caution">
    <text evidence="2">The sequence shown here is derived from an EMBL/GenBank/DDBJ whole genome shotgun (WGS) entry which is preliminary data.</text>
</comment>
<feature type="compositionally biased region" description="Polar residues" evidence="1">
    <location>
        <begin position="46"/>
        <end position="55"/>
    </location>
</feature>
<reference evidence="2 3" key="1">
    <citation type="submission" date="2019-03" db="EMBL/GenBank/DDBJ databases">
        <title>Rhodosporidium diobovatum UCD-FST 08-225 genome sequencing, assembly, and annotation.</title>
        <authorList>
            <person name="Fakankun I.U."/>
            <person name="Fristensky B."/>
            <person name="Levin D.B."/>
        </authorList>
    </citation>
    <scope>NUCLEOTIDE SEQUENCE [LARGE SCALE GENOMIC DNA]</scope>
    <source>
        <strain evidence="2 3">UCD-FST 08-225</strain>
    </source>
</reference>
<feature type="compositionally biased region" description="Pro residues" evidence="1">
    <location>
        <begin position="34"/>
        <end position="44"/>
    </location>
</feature>
<accession>A0A5C5FMY6</accession>
<dbReference type="STRING" id="5288.A0A5C5FMY6"/>
<dbReference type="EMBL" id="SOZI01000186">
    <property type="protein sequence ID" value="TNY17642.1"/>
    <property type="molecule type" value="Genomic_DNA"/>
</dbReference>
<organism evidence="2 3">
    <name type="scientific">Rhodotorula diobovata</name>
    <dbReference type="NCBI Taxonomy" id="5288"/>
    <lineage>
        <taxon>Eukaryota</taxon>
        <taxon>Fungi</taxon>
        <taxon>Dikarya</taxon>
        <taxon>Basidiomycota</taxon>
        <taxon>Pucciniomycotina</taxon>
        <taxon>Microbotryomycetes</taxon>
        <taxon>Sporidiobolales</taxon>
        <taxon>Sporidiobolaceae</taxon>
        <taxon>Rhodotorula</taxon>
    </lineage>
</organism>
<protein>
    <submittedName>
        <fullName evidence="2">Uncharacterized protein</fullName>
    </submittedName>
</protein>
<evidence type="ECO:0000313" key="3">
    <source>
        <dbReference type="Proteomes" id="UP000311382"/>
    </source>
</evidence>
<evidence type="ECO:0000256" key="1">
    <source>
        <dbReference type="SAM" id="MobiDB-lite"/>
    </source>
</evidence>
<gene>
    <name evidence="2" type="ORF">DMC30DRAFT_429470</name>
</gene>
<dbReference type="OrthoDB" id="58379at2759"/>
<dbReference type="PANTHER" id="PTHR38696:SF1">
    <property type="entry name" value="MEDIATOR OF RNA POLYMERASE II TRANSCRIPTION SUBUNIT 13"/>
    <property type="match status" value="1"/>
</dbReference>
<sequence length="273" mass="29571">MGFFHRNSSDDNPPPPPLAPSDQGFPANDKHQPDPPPPQYPQPHPTSSYASTSQPTAPTYAALHLARSDRIRLIGFPDCVVQPVSAAITAIWPGGIQREEVTEPGIAYEYKLKGNPWYGQGSEAVPSRRLMSHVLSCLSSQGWHLTCAVDLSRKEYDKDTLLFRSGPAVPRRVFSVSFNQGDKTRIIDPPSDAVRDAFVAAVSPGATQVKLRGYPFMTSKGTNVNHARLLACRILGTLDELGWELVGSVDISMGTGGGGDGADLDSWFFANKL</sequence>
<dbReference type="PANTHER" id="PTHR38696">
    <property type="entry name" value="MEDIATOR OF RNA POLYMERASE II TRANSCRIPTION SUBUNIT 13"/>
    <property type="match status" value="1"/>
</dbReference>